<sequence>MAVGNDKTRILVNIPIELKKQLEDKAKQENRSLSNYIVTVLIKELEKDQ</sequence>
<keyword evidence="2" id="KW-1185">Reference proteome</keyword>
<accession>A0A6L5XZ06</accession>
<proteinExistence type="predicted"/>
<organism evidence="1 2">
    <name type="scientific">Velocimicrobium porci</name>
    <dbReference type="NCBI Taxonomy" id="2606634"/>
    <lineage>
        <taxon>Bacteria</taxon>
        <taxon>Bacillati</taxon>
        <taxon>Bacillota</taxon>
        <taxon>Clostridia</taxon>
        <taxon>Lachnospirales</taxon>
        <taxon>Lachnospiraceae</taxon>
        <taxon>Velocimicrobium</taxon>
    </lineage>
</organism>
<name>A0A6L5XZ06_9FIRM</name>
<dbReference type="InterPro" id="IPR013321">
    <property type="entry name" value="Arc_rbn_hlx_hlx"/>
</dbReference>
<gene>
    <name evidence="1" type="ORF">FYJ58_09550</name>
</gene>
<evidence type="ECO:0000313" key="2">
    <source>
        <dbReference type="Proteomes" id="UP000482209"/>
    </source>
</evidence>
<reference evidence="1 2" key="1">
    <citation type="submission" date="2019-08" db="EMBL/GenBank/DDBJ databases">
        <title>In-depth cultivation of the pig gut microbiome towards novel bacterial diversity and tailored functional studies.</title>
        <authorList>
            <person name="Wylensek D."/>
            <person name="Hitch T.C.A."/>
            <person name="Clavel T."/>
        </authorList>
    </citation>
    <scope>NUCLEOTIDE SEQUENCE [LARGE SCALE GENOMIC DNA]</scope>
    <source>
        <strain evidence="1 2">WCA-693-APC-MOT-I</strain>
    </source>
</reference>
<dbReference type="SUPFAM" id="SSF47598">
    <property type="entry name" value="Ribbon-helix-helix"/>
    <property type="match status" value="1"/>
</dbReference>
<dbReference type="GO" id="GO:0003677">
    <property type="term" value="F:DNA binding"/>
    <property type="evidence" value="ECO:0007669"/>
    <property type="project" value="UniProtKB-KW"/>
</dbReference>
<dbReference type="InterPro" id="IPR010985">
    <property type="entry name" value="Ribbon_hlx_hlx"/>
</dbReference>
<dbReference type="EMBL" id="VUMT01000013">
    <property type="protein sequence ID" value="MSS64116.1"/>
    <property type="molecule type" value="Genomic_DNA"/>
</dbReference>
<dbReference type="Gene3D" id="1.10.1220.10">
    <property type="entry name" value="Met repressor-like"/>
    <property type="match status" value="1"/>
</dbReference>
<dbReference type="AlphaFoldDB" id="A0A6L5XZ06"/>
<protein>
    <submittedName>
        <fullName evidence="1">DNA-binding protein</fullName>
    </submittedName>
</protein>
<evidence type="ECO:0000313" key="1">
    <source>
        <dbReference type="EMBL" id="MSS64116.1"/>
    </source>
</evidence>
<dbReference type="GO" id="GO:0006355">
    <property type="term" value="P:regulation of DNA-templated transcription"/>
    <property type="evidence" value="ECO:0007669"/>
    <property type="project" value="InterPro"/>
</dbReference>
<dbReference type="Proteomes" id="UP000482209">
    <property type="component" value="Unassembled WGS sequence"/>
</dbReference>
<comment type="caution">
    <text evidence="1">The sequence shown here is derived from an EMBL/GenBank/DDBJ whole genome shotgun (WGS) entry which is preliminary data.</text>
</comment>
<keyword evidence="1" id="KW-0238">DNA-binding</keyword>
<dbReference type="RefSeq" id="WP_154519514.1">
    <property type="nucleotide sequence ID" value="NZ_VUMT01000013.1"/>
</dbReference>